<evidence type="ECO:0000259" key="2">
    <source>
        <dbReference type="Pfam" id="PF10988"/>
    </source>
</evidence>
<comment type="caution">
    <text evidence="3">The sequence shown here is derived from an EMBL/GenBank/DDBJ whole genome shotgun (WGS) entry which is preliminary data.</text>
</comment>
<feature type="domain" description="Putative auto-transporter adhesin head GIN" evidence="2">
    <location>
        <begin position="45"/>
        <end position="224"/>
    </location>
</feature>
<keyword evidence="4" id="KW-1185">Reference proteome</keyword>
<dbReference type="RefSeq" id="WP_236958561.1">
    <property type="nucleotide sequence ID" value="NZ_JAETXX010000003.1"/>
</dbReference>
<gene>
    <name evidence="3" type="ORF">JM658_07105</name>
</gene>
<evidence type="ECO:0000313" key="3">
    <source>
        <dbReference type="EMBL" id="MCF8714598.1"/>
    </source>
</evidence>
<keyword evidence="1" id="KW-0732">Signal</keyword>
<dbReference type="Pfam" id="PF10988">
    <property type="entry name" value="DUF2807"/>
    <property type="match status" value="1"/>
</dbReference>
<proteinExistence type="predicted"/>
<evidence type="ECO:0000313" key="4">
    <source>
        <dbReference type="Proteomes" id="UP000829517"/>
    </source>
</evidence>
<dbReference type="InterPro" id="IPR021255">
    <property type="entry name" value="DUF2807"/>
</dbReference>
<protein>
    <submittedName>
        <fullName evidence="3">DUF2807 domain-containing protein</fullName>
    </submittedName>
</protein>
<dbReference type="PROSITE" id="PS51257">
    <property type="entry name" value="PROKAR_LIPOPROTEIN"/>
    <property type="match status" value="1"/>
</dbReference>
<dbReference type="Gene3D" id="2.160.20.120">
    <property type="match status" value="1"/>
</dbReference>
<accession>A0ABS9J2L1</accession>
<reference evidence="3 4" key="1">
    <citation type="submission" date="2021-01" db="EMBL/GenBank/DDBJ databases">
        <title>Genome sequencing of Joostella atrarenae M1-2 (= KCTC 23194).</title>
        <authorList>
            <person name="Zakaria M.R."/>
            <person name="Lam M.Q."/>
            <person name="Chong C.S."/>
        </authorList>
    </citation>
    <scope>NUCLEOTIDE SEQUENCE [LARGE SCALE GENOMIC DNA]</scope>
    <source>
        <strain evidence="3 4">M1-2</strain>
    </source>
</reference>
<evidence type="ECO:0000256" key="1">
    <source>
        <dbReference type="SAM" id="SignalP"/>
    </source>
</evidence>
<feature type="chain" id="PRO_5046387659" evidence="1">
    <location>
        <begin position="25"/>
        <end position="233"/>
    </location>
</feature>
<feature type="signal peptide" evidence="1">
    <location>
        <begin position="1"/>
        <end position="24"/>
    </location>
</feature>
<organism evidence="3 4">
    <name type="scientific">Joostella atrarenae</name>
    <dbReference type="NCBI Taxonomy" id="679257"/>
    <lineage>
        <taxon>Bacteria</taxon>
        <taxon>Pseudomonadati</taxon>
        <taxon>Bacteroidota</taxon>
        <taxon>Flavobacteriia</taxon>
        <taxon>Flavobacteriales</taxon>
        <taxon>Flavobacteriaceae</taxon>
        <taxon>Joostella</taxon>
    </lineage>
</organism>
<dbReference type="EMBL" id="JAETXX010000003">
    <property type="protein sequence ID" value="MCF8714598.1"/>
    <property type="molecule type" value="Genomic_DNA"/>
</dbReference>
<sequence>MSTLIKVFITLLIAIFFTSCNFNFQNGVTGNGNVINQQREVNQSFDAIKATEGINVFVAQGAETSIKVEADENIIDLIRTEVNNGALVIDTKEQIGRVSAKKVYVTLPEISELKSTSGGSITSIGTINSAIISLDASSGSDIYVELQSKEVTVNTSSGAEIELYGVTNILKAHASSGSDIKTEKLKAHLVEAHASSGADIDVNASDEIAIHKSSGGDVDYIGSPKRVEKVSID</sequence>
<name>A0ABS9J2L1_9FLAO</name>
<dbReference type="Proteomes" id="UP000829517">
    <property type="component" value="Unassembled WGS sequence"/>
</dbReference>